<gene>
    <name evidence="7" type="ORF">HDF14_000166</name>
</gene>
<feature type="transmembrane region" description="Helical" evidence="6">
    <location>
        <begin position="77"/>
        <end position="99"/>
    </location>
</feature>
<evidence type="ECO:0000256" key="4">
    <source>
        <dbReference type="ARBA" id="ARBA00022989"/>
    </source>
</evidence>
<sequence length="369" mass="39805">MILRDEGSGRGSAAISSADPILDPVHGVRVQRRIWDLVSRSPLHSLWNLEGIPVGAVAKHTWRSFLDDNLVGRAAELGFYFIFALFPSLFTATSLLGLAARSASHIYYSLLGYLAIVIPQDAMGTVLETFNQTTAAATGGKLTFGLAAAVWSASVGFSAIQDSLNVVYKVKETRSYFAARFSAIGVTMLLMGLVTLMLASLLGGDFFARLAHLHIYDHFFAALVALMARVAGWLFAVILLSLFFAVIYYFAPDLKRSQWHWLTPGAAVGIVGWLITSIGLRLYVHYFDNYSMTYGSLGAVIILLTWFYLTGLMLLLGAEINSEIEAAAAAKRLLVLEQNSLAAAAAPVNQTLVSAANSSSDESAPKPAA</sequence>
<keyword evidence="8" id="KW-1185">Reference proteome</keyword>
<dbReference type="PANTHER" id="PTHR30213">
    <property type="entry name" value="INNER MEMBRANE PROTEIN YHJD"/>
    <property type="match status" value="1"/>
</dbReference>
<organism evidence="7 8">
    <name type="scientific">Tunturiibacter gelidiferens</name>
    <dbReference type="NCBI Taxonomy" id="3069689"/>
    <lineage>
        <taxon>Bacteria</taxon>
        <taxon>Pseudomonadati</taxon>
        <taxon>Acidobacteriota</taxon>
        <taxon>Terriglobia</taxon>
        <taxon>Terriglobales</taxon>
        <taxon>Acidobacteriaceae</taxon>
        <taxon>Tunturiibacter</taxon>
    </lineage>
</organism>
<protein>
    <submittedName>
        <fullName evidence="7">Membrane protein</fullName>
    </submittedName>
</protein>
<feature type="transmembrane region" description="Helical" evidence="6">
    <location>
        <begin position="261"/>
        <end position="284"/>
    </location>
</feature>
<evidence type="ECO:0000256" key="1">
    <source>
        <dbReference type="ARBA" id="ARBA00004651"/>
    </source>
</evidence>
<evidence type="ECO:0000256" key="6">
    <source>
        <dbReference type="SAM" id="Phobius"/>
    </source>
</evidence>
<evidence type="ECO:0000256" key="5">
    <source>
        <dbReference type="ARBA" id="ARBA00023136"/>
    </source>
</evidence>
<dbReference type="GO" id="GO:0005886">
    <property type="term" value="C:plasma membrane"/>
    <property type="evidence" value="ECO:0007669"/>
    <property type="project" value="UniProtKB-SubCell"/>
</dbReference>
<accession>A0A9X0U396</accession>
<proteinExistence type="predicted"/>
<feature type="transmembrane region" description="Helical" evidence="6">
    <location>
        <begin position="106"/>
        <end position="122"/>
    </location>
</feature>
<dbReference type="NCBIfam" id="TIGR00765">
    <property type="entry name" value="yihY_not_rbn"/>
    <property type="match status" value="1"/>
</dbReference>
<name>A0A9X0U396_9BACT</name>
<keyword evidence="2" id="KW-1003">Cell membrane</keyword>
<evidence type="ECO:0000256" key="2">
    <source>
        <dbReference type="ARBA" id="ARBA00022475"/>
    </source>
</evidence>
<feature type="transmembrane region" description="Helical" evidence="6">
    <location>
        <begin position="219"/>
        <end position="249"/>
    </location>
</feature>
<dbReference type="RefSeq" id="WP_183972617.1">
    <property type="nucleotide sequence ID" value="NZ_JACHEB010000001.1"/>
</dbReference>
<keyword evidence="4 6" id="KW-1133">Transmembrane helix</keyword>
<evidence type="ECO:0000256" key="3">
    <source>
        <dbReference type="ARBA" id="ARBA00022692"/>
    </source>
</evidence>
<dbReference type="Proteomes" id="UP000535182">
    <property type="component" value="Unassembled WGS sequence"/>
</dbReference>
<comment type="subcellular location">
    <subcellularLocation>
        <location evidence="1">Cell membrane</location>
        <topology evidence="1">Multi-pass membrane protein</topology>
    </subcellularLocation>
</comment>
<dbReference type="EMBL" id="JACHEB010000001">
    <property type="protein sequence ID" value="MBB5326572.1"/>
    <property type="molecule type" value="Genomic_DNA"/>
</dbReference>
<feature type="transmembrane region" description="Helical" evidence="6">
    <location>
        <begin position="296"/>
        <end position="316"/>
    </location>
</feature>
<evidence type="ECO:0000313" key="8">
    <source>
        <dbReference type="Proteomes" id="UP000535182"/>
    </source>
</evidence>
<keyword evidence="3 6" id="KW-0812">Transmembrane</keyword>
<reference evidence="7 8" key="1">
    <citation type="submission" date="2020-08" db="EMBL/GenBank/DDBJ databases">
        <title>Genomic Encyclopedia of Type Strains, Phase IV (KMG-V): Genome sequencing to study the core and pangenomes of soil and plant-associated prokaryotes.</title>
        <authorList>
            <person name="Whitman W."/>
        </authorList>
    </citation>
    <scope>NUCLEOTIDE SEQUENCE [LARGE SCALE GENOMIC DNA]</scope>
    <source>
        <strain evidence="7 8">X5P2</strain>
    </source>
</reference>
<dbReference type="Pfam" id="PF03631">
    <property type="entry name" value="Virul_fac_BrkB"/>
    <property type="match status" value="1"/>
</dbReference>
<feature type="transmembrane region" description="Helical" evidence="6">
    <location>
        <begin position="142"/>
        <end position="160"/>
    </location>
</feature>
<dbReference type="AlphaFoldDB" id="A0A9X0U396"/>
<evidence type="ECO:0000313" key="7">
    <source>
        <dbReference type="EMBL" id="MBB5326572.1"/>
    </source>
</evidence>
<dbReference type="InterPro" id="IPR017039">
    <property type="entry name" value="Virul_fac_BrkB"/>
</dbReference>
<comment type="caution">
    <text evidence="7">The sequence shown here is derived from an EMBL/GenBank/DDBJ whole genome shotgun (WGS) entry which is preliminary data.</text>
</comment>
<dbReference type="PANTHER" id="PTHR30213:SF0">
    <property type="entry name" value="UPF0761 MEMBRANE PROTEIN YIHY"/>
    <property type="match status" value="1"/>
</dbReference>
<feature type="transmembrane region" description="Helical" evidence="6">
    <location>
        <begin position="181"/>
        <end position="199"/>
    </location>
</feature>
<keyword evidence="5 6" id="KW-0472">Membrane</keyword>